<dbReference type="Gene3D" id="3.40.640.10">
    <property type="entry name" value="Type I PLP-dependent aspartate aminotransferase-like (Major domain)"/>
    <property type="match status" value="1"/>
</dbReference>
<dbReference type="InterPro" id="IPR038581">
    <property type="entry name" value="ODC_AZ_sf"/>
</dbReference>
<dbReference type="InterPro" id="IPR002993">
    <property type="entry name" value="ODC_AZ"/>
</dbReference>
<sequence length="714" mass="78900">MLKKWFRRTCPCPGDDGTDFDERQRYNHNISSIRKAEYPMLNGTTYLDHAGTALPSVSLINAVSRKQKTLLLANPHSTLPASNNLTQTLVQETRNKVLELFNTNSEHFEVVFVANATAGAKLVFDTFRDMEEGFDYFYHRDCHTSLVGGRELAHRHYCFDDVDEIEQWWVRYGSDDEEADAIRRPKLCAYPAQSNMNGRRLPMKLTRDKSVEGKDQERFVLLDVAAHVSTSPIDLSDNETAPDFLTMSFYKIFGFPNLGALLIRKAAGHVFENRRYFGGGTTDMITCKEEPWVARKKSLCEGLEDGSGASHSILALNCAIDMHKKMFGGLEQVSKHTSWLAGRLYDELVAMKHTNGRPVCVMYRDAASTYSDAASQGGIVAFNVRAPDGNYFDTALVGNEAMARNIHVRAGSMCNPAGMAHGLGLSDGEVRRIYDMGMRLARAANQRRQASSNAPLEQLLVFPHPPAPFAPLSPPLTTTATTTTTTTTVTVTATAPSSNVGTLHVTSRNTFTSAESPLAAKQSSNAVGQARRGGAAYTITGECERLFCETLRAVFLGEGNLAQKDSLAMGMHNNNNTITSPKMLNDYGVDSSVPAHPNAMVIDWVEVWDYVGGIRFRGFVAESAHDKAMVVFFDQNVVGSDLKAGLMALLELCAIDCFTCNRLVICIDRHTQQSALDLLSKDLGWIGFQLTTLRDFATNGHIISDRWLFMEMDT</sequence>
<reference evidence="6 7" key="1">
    <citation type="submission" date="2021-02" db="EMBL/GenBank/DDBJ databases">
        <title>Genome assembly of Pseudopithomyces chartarum.</title>
        <authorList>
            <person name="Jauregui R."/>
            <person name="Singh J."/>
            <person name="Voisey C."/>
        </authorList>
    </citation>
    <scope>NUCLEOTIDE SEQUENCE [LARGE SCALE GENOMIC DNA]</scope>
    <source>
        <strain evidence="6 7">AGR01</strain>
    </source>
</reference>
<dbReference type="InterPro" id="IPR015422">
    <property type="entry name" value="PyrdxlP-dep_Trfase_small"/>
</dbReference>
<comment type="subunit">
    <text evidence="3">Interacts with ODC and thereby sterically blocks ODC homodimerization.</text>
</comment>
<dbReference type="Gene3D" id="3.40.630.60">
    <property type="match status" value="1"/>
</dbReference>
<dbReference type="SUPFAM" id="SSF55729">
    <property type="entry name" value="Acyl-CoA N-acyltransferases (Nat)"/>
    <property type="match status" value="1"/>
</dbReference>
<feature type="domain" description="Aminotransferase class V" evidence="5">
    <location>
        <begin position="45"/>
        <end position="420"/>
    </location>
</feature>
<proteinExistence type="inferred from homology"/>
<comment type="similarity">
    <text evidence="2">Belongs to the ODC antizyme family.</text>
</comment>
<dbReference type="Pfam" id="PF00266">
    <property type="entry name" value="Aminotran_5"/>
    <property type="match status" value="1"/>
</dbReference>
<dbReference type="EMBL" id="WVTA01000008">
    <property type="protein sequence ID" value="KAK3207964.1"/>
    <property type="molecule type" value="Genomic_DNA"/>
</dbReference>
<accession>A0AAN6RH34</accession>
<evidence type="ECO:0000259" key="5">
    <source>
        <dbReference type="Pfam" id="PF00266"/>
    </source>
</evidence>
<dbReference type="Gene3D" id="3.90.1150.10">
    <property type="entry name" value="Aspartate Aminotransferase, domain 1"/>
    <property type="match status" value="1"/>
</dbReference>
<dbReference type="GO" id="GO:0043545">
    <property type="term" value="P:molybdopterin cofactor metabolic process"/>
    <property type="evidence" value="ECO:0007669"/>
    <property type="project" value="TreeGrafter"/>
</dbReference>
<evidence type="ECO:0000256" key="3">
    <source>
        <dbReference type="ARBA" id="ARBA00011486"/>
    </source>
</evidence>
<dbReference type="InterPro" id="IPR015421">
    <property type="entry name" value="PyrdxlP-dep_Trfase_major"/>
</dbReference>
<evidence type="ECO:0000256" key="1">
    <source>
        <dbReference type="ARBA" id="ARBA00002307"/>
    </source>
</evidence>
<dbReference type="InterPro" id="IPR000192">
    <property type="entry name" value="Aminotrans_V_dom"/>
</dbReference>
<protein>
    <recommendedName>
        <fullName evidence="5">Aminotransferase class V domain-containing protein</fullName>
    </recommendedName>
</protein>
<dbReference type="SUPFAM" id="SSF53383">
    <property type="entry name" value="PLP-dependent transferases"/>
    <property type="match status" value="1"/>
</dbReference>
<keyword evidence="7" id="KW-1185">Reference proteome</keyword>
<keyword evidence="4" id="KW-0688">Ribosomal frameshifting</keyword>
<name>A0AAN6RH34_9PLEO</name>
<dbReference type="InterPro" id="IPR015424">
    <property type="entry name" value="PyrdxlP-dep_Trfase"/>
</dbReference>
<evidence type="ECO:0000313" key="7">
    <source>
        <dbReference type="Proteomes" id="UP001280581"/>
    </source>
</evidence>
<dbReference type="PANTHER" id="PTHR14237:SF80">
    <property type="entry name" value="MOLYBDENUM COFACTOR SULFURASE"/>
    <property type="match status" value="1"/>
</dbReference>
<evidence type="ECO:0000256" key="4">
    <source>
        <dbReference type="ARBA" id="ARBA00022758"/>
    </source>
</evidence>
<dbReference type="Pfam" id="PF02100">
    <property type="entry name" value="ODC_AZ"/>
    <property type="match status" value="1"/>
</dbReference>
<dbReference type="GO" id="GO:0075523">
    <property type="term" value="P:viral translational frameshifting"/>
    <property type="evidence" value="ECO:0007669"/>
    <property type="project" value="UniProtKB-KW"/>
</dbReference>
<dbReference type="Proteomes" id="UP001280581">
    <property type="component" value="Unassembled WGS sequence"/>
</dbReference>
<dbReference type="GO" id="GO:0008073">
    <property type="term" value="F:ornithine decarboxylase inhibitor activity"/>
    <property type="evidence" value="ECO:0007669"/>
    <property type="project" value="InterPro"/>
</dbReference>
<dbReference type="GO" id="GO:0008265">
    <property type="term" value="F:molybdenum cofactor sulfurtransferase activity"/>
    <property type="evidence" value="ECO:0007669"/>
    <property type="project" value="TreeGrafter"/>
</dbReference>
<comment type="caution">
    <text evidence="6">The sequence shown here is derived from an EMBL/GenBank/DDBJ whole genome shotgun (WGS) entry which is preliminary data.</text>
</comment>
<comment type="function">
    <text evidence="1">Ornithine decarboxylase (ODC) antizyme protein that negatively regulates ODC activity and intracellular polyamine biosynthesis in response to increased intracellular polyamine levels. Binds to ODC monomers, inhibiting the assembly of the functional ODC homodimer, and targets the monomers for ubiquitin-independent proteolytic destruction by the 26S proteasome.</text>
</comment>
<organism evidence="6 7">
    <name type="scientific">Pseudopithomyces chartarum</name>
    <dbReference type="NCBI Taxonomy" id="1892770"/>
    <lineage>
        <taxon>Eukaryota</taxon>
        <taxon>Fungi</taxon>
        <taxon>Dikarya</taxon>
        <taxon>Ascomycota</taxon>
        <taxon>Pezizomycotina</taxon>
        <taxon>Dothideomycetes</taxon>
        <taxon>Pleosporomycetidae</taxon>
        <taxon>Pleosporales</taxon>
        <taxon>Massarineae</taxon>
        <taxon>Didymosphaeriaceae</taxon>
        <taxon>Pseudopithomyces</taxon>
    </lineage>
</organism>
<dbReference type="InterPro" id="IPR016181">
    <property type="entry name" value="Acyl_CoA_acyltransferase"/>
</dbReference>
<evidence type="ECO:0000256" key="2">
    <source>
        <dbReference type="ARBA" id="ARBA00008796"/>
    </source>
</evidence>
<dbReference type="AlphaFoldDB" id="A0AAN6RH34"/>
<gene>
    <name evidence="6" type="ORF">GRF29_96g1008800</name>
</gene>
<evidence type="ECO:0000313" key="6">
    <source>
        <dbReference type="EMBL" id="KAK3207964.1"/>
    </source>
</evidence>
<dbReference type="PANTHER" id="PTHR14237">
    <property type="entry name" value="MOLYBDOPTERIN COFACTOR SULFURASE MOSC"/>
    <property type="match status" value="1"/>
</dbReference>